<comment type="caution">
    <text evidence="1">The sequence shown here is derived from an EMBL/GenBank/DDBJ whole genome shotgun (WGS) entry which is preliminary data.</text>
</comment>
<keyword evidence="2" id="KW-1185">Reference proteome</keyword>
<accession>A0ABP1Z2P0</accession>
<name>A0ABP1Z2P0_THIA3</name>
<reference evidence="1 2" key="1">
    <citation type="submission" date="2015-03" db="EMBL/GenBank/DDBJ databases">
        <authorList>
            <person name="Regsiter A."/>
            <person name="william w."/>
        </authorList>
    </citation>
    <scope>NUCLEOTIDE SEQUENCE [LARGE SCALE GENOMIC DNA]</scope>
    <source>
        <strain evidence="1 2">CB1</strain>
    </source>
</reference>
<dbReference type="EMBL" id="CTRI01000006">
    <property type="protein sequence ID" value="CQR30099.1"/>
    <property type="molecule type" value="Genomic_DNA"/>
</dbReference>
<evidence type="ECO:0000313" key="1">
    <source>
        <dbReference type="EMBL" id="CQR30099.1"/>
    </source>
</evidence>
<protein>
    <submittedName>
        <fullName evidence="1">Uncharacterized protein</fullName>
    </submittedName>
</protein>
<organism evidence="1 2">
    <name type="scientific">Thiomonas arsenitoxydans (strain DSM 22701 / CIP 110005 / 3As)</name>
    <dbReference type="NCBI Taxonomy" id="426114"/>
    <lineage>
        <taxon>Bacteria</taxon>
        <taxon>Pseudomonadati</taxon>
        <taxon>Pseudomonadota</taxon>
        <taxon>Betaproteobacteria</taxon>
        <taxon>Burkholderiales</taxon>
        <taxon>Thiomonas</taxon>
    </lineage>
</organism>
<sequence length="96" mass="10475">MELLQRLEPDVLSERRALQQRLIDRARTAAEVWAEPGADLQTTGVAWNLARCAGLQVDRPHGADDMVARLRRPGIRAAAAHAAGLDELGRRASARA</sequence>
<evidence type="ECO:0000313" key="2">
    <source>
        <dbReference type="Proteomes" id="UP000078599"/>
    </source>
</evidence>
<proteinExistence type="predicted"/>
<dbReference type="Proteomes" id="UP000078599">
    <property type="component" value="Unassembled WGS sequence"/>
</dbReference>
<gene>
    <name evidence="1" type="ORF">THICB1_140003</name>
</gene>